<evidence type="ECO:0000313" key="2">
    <source>
        <dbReference type="EMBL" id="RKK68428.1"/>
    </source>
</evidence>
<evidence type="ECO:0000313" key="3">
    <source>
        <dbReference type="Proteomes" id="UP000285084"/>
    </source>
</evidence>
<feature type="signal peptide" evidence="1">
    <location>
        <begin position="1"/>
        <end position="17"/>
    </location>
</feature>
<accession>A0A420MKB0</accession>
<dbReference type="VEuPathDB" id="FungiDB:FOXG_18365"/>
<dbReference type="AlphaFoldDB" id="A0A420MKB0"/>
<dbReference type="VEuPathDB" id="FungiDB:FOZG_04504"/>
<dbReference type="VEuPathDB" id="FungiDB:FOIG_16613"/>
<name>A0A420MKB0_FUSOX</name>
<evidence type="ECO:0000256" key="1">
    <source>
        <dbReference type="SAM" id="SignalP"/>
    </source>
</evidence>
<keyword evidence="1" id="KW-0732">Signal</keyword>
<reference evidence="2 3" key="1">
    <citation type="journal article" date="2018" name="Sci. Rep.">
        <title>Characterisation of pathogen-specific regions and novel effector candidates in Fusarium oxysporum f. sp. cepae.</title>
        <authorList>
            <person name="Armitage A.D."/>
            <person name="Taylor A."/>
            <person name="Sobczyk M.K."/>
            <person name="Baxter L."/>
            <person name="Greenfield B.P."/>
            <person name="Bates H.J."/>
            <person name="Wilson F."/>
            <person name="Jackson A.C."/>
            <person name="Ott S."/>
            <person name="Harrison R.J."/>
            <person name="Clarkson J.P."/>
        </authorList>
    </citation>
    <scope>NUCLEOTIDE SEQUENCE [LARGE SCALE GENOMIC DNA]</scope>
    <source>
        <strain evidence="2 3">Fo_A13</strain>
    </source>
</reference>
<feature type="chain" id="PRO_5019055878" evidence="1">
    <location>
        <begin position="18"/>
        <end position="157"/>
    </location>
</feature>
<dbReference type="EMBL" id="MRCX01000188">
    <property type="protein sequence ID" value="RKK68428.1"/>
    <property type="molecule type" value="Genomic_DNA"/>
</dbReference>
<comment type="caution">
    <text evidence="2">The sequence shown here is derived from an EMBL/GenBank/DDBJ whole genome shotgun (WGS) entry which is preliminary data.</text>
</comment>
<dbReference type="Proteomes" id="UP000285084">
    <property type="component" value="Unassembled WGS sequence"/>
</dbReference>
<proteinExistence type="predicted"/>
<gene>
    <name evidence="2" type="ORF">BFJ69_g13625</name>
</gene>
<sequence length="157" mass="17472">MQIVLSAVIFLASVASARDFVLYDDANYGGAAHIEARNNDAAYCMSCLSSDIEILIIKDIIRNLNGKGDRASSVGGDAGCTTFFRERDCRGSNWQQRGSAPTVPSFLNDHIWSFRTNAKGRLHCLKTDLRCSSLLLVFLPGFPIPFTRMWRAYQSQE</sequence>
<organism evidence="2 3">
    <name type="scientific">Fusarium oxysporum</name>
    <name type="common">Fusarium vascular wilt</name>
    <dbReference type="NCBI Taxonomy" id="5507"/>
    <lineage>
        <taxon>Eukaryota</taxon>
        <taxon>Fungi</taxon>
        <taxon>Dikarya</taxon>
        <taxon>Ascomycota</taxon>
        <taxon>Pezizomycotina</taxon>
        <taxon>Sordariomycetes</taxon>
        <taxon>Hypocreomycetidae</taxon>
        <taxon>Hypocreales</taxon>
        <taxon>Nectriaceae</taxon>
        <taxon>Fusarium</taxon>
        <taxon>Fusarium oxysporum species complex</taxon>
    </lineage>
</organism>
<protein>
    <submittedName>
        <fullName evidence="2">Uncharacterized protein</fullName>
    </submittedName>
</protein>
<dbReference type="Gene3D" id="2.60.20.10">
    <property type="entry name" value="Crystallins"/>
    <property type="match status" value="1"/>
</dbReference>
<dbReference type="VEuPathDB" id="FungiDB:FOMG_16212"/>